<proteinExistence type="predicted"/>
<sequence>MKTQLSCVFLFSKIKLSLGFKNLIMKKYFILIIIFSCFSKSFSQKFEKLTPESLVNQQLVAYNARDIDAFLSPYSDDVELYAFPDKLIGKGKDLMRKQYSEMFKNVTNLHCEIKNRTILGDTIIDHEVVTGFGPQKLEAIAIYEVKNDKIIKVYFIQ</sequence>
<dbReference type="SUPFAM" id="SSF54427">
    <property type="entry name" value="NTF2-like"/>
    <property type="match status" value="1"/>
</dbReference>
<evidence type="ECO:0000259" key="1">
    <source>
        <dbReference type="Pfam" id="PF12680"/>
    </source>
</evidence>
<reference evidence="2" key="1">
    <citation type="submission" date="2019-08" db="EMBL/GenBank/DDBJ databases">
        <authorList>
            <person name="Kucharzyk K."/>
            <person name="Murdoch R.W."/>
            <person name="Higgins S."/>
            <person name="Loffler F."/>
        </authorList>
    </citation>
    <scope>NUCLEOTIDE SEQUENCE</scope>
</reference>
<organism evidence="2">
    <name type="scientific">bioreactor metagenome</name>
    <dbReference type="NCBI Taxonomy" id="1076179"/>
    <lineage>
        <taxon>unclassified sequences</taxon>
        <taxon>metagenomes</taxon>
        <taxon>ecological metagenomes</taxon>
    </lineage>
</organism>
<protein>
    <recommendedName>
        <fullName evidence="1">SnoaL-like domain-containing protein</fullName>
    </recommendedName>
</protein>
<comment type="caution">
    <text evidence="2">The sequence shown here is derived from an EMBL/GenBank/DDBJ whole genome shotgun (WGS) entry which is preliminary data.</text>
</comment>
<dbReference type="InterPro" id="IPR037401">
    <property type="entry name" value="SnoaL-like"/>
</dbReference>
<dbReference type="Gene3D" id="3.10.450.50">
    <property type="match status" value="1"/>
</dbReference>
<accession>A0A644SLH5</accession>
<dbReference type="EMBL" id="VSSQ01000002">
    <property type="protein sequence ID" value="MPL55466.1"/>
    <property type="molecule type" value="Genomic_DNA"/>
</dbReference>
<dbReference type="InterPro" id="IPR032710">
    <property type="entry name" value="NTF2-like_dom_sf"/>
</dbReference>
<dbReference type="AlphaFoldDB" id="A0A644SLH5"/>
<feature type="domain" description="SnoaL-like" evidence="1">
    <location>
        <begin position="59"/>
        <end position="152"/>
    </location>
</feature>
<gene>
    <name evidence="2" type="ORF">SDC9_00942</name>
</gene>
<evidence type="ECO:0000313" key="2">
    <source>
        <dbReference type="EMBL" id="MPL55466.1"/>
    </source>
</evidence>
<dbReference type="Pfam" id="PF12680">
    <property type="entry name" value="SnoaL_2"/>
    <property type="match status" value="1"/>
</dbReference>
<name>A0A644SLH5_9ZZZZ</name>